<dbReference type="PIRSF" id="PIRSF006091">
    <property type="entry name" value="E_trnsport_RnfG"/>
    <property type="match status" value="1"/>
</dbReference>
<name>A0ABS5V689_9GAMM</name>
<reference evidence="10 11" key="1">
    <citation type="submission" date="2021-05" db="EMBL/GenBank/DDBJ databases">
        <title>Shewanella sp. JM162201.</title>
        <authorList>
            <person name="Xu S."/>
            <person name="Li A."/>
        </authorList>
    </citation>
    <scope>NUCLEOTIDE SEQUENCE [LARGE SCALE GENOMIC DNA]</scope>
    <source>
        <strain evidence="10 11">JM162201</strain>
    </source>
</reference>
<dbReference type="NCBIfam" id="TIGR01947">
    <property type="entry name" value="rnfG"/>
    <property type="match status" value="1"/>
</dbReference>
<dbReference type="PANTHER" id="PTHR36118:SF1">
    <property type="entry name" value="ION-TRANSLOCATING OXIDOREDUCTASE COMPLEX SUBUNIT G"/>
    <property type="match status" value="1"/>
</dbReference>
<dbReference type="PROSITE" id="PS51257">
    <property type="entry name" value="PROKAR_LIPOPROTEIN"/>
    <property type="match status" value="1"/>
</dbReference>
<evidence type="ECO:0000256" key="1">
    <source>
        <dbReference type="ARBA" id="ARBA00022448"/>
    </source>
</evidence>
<keyword evidence="8" id="KW-0732">Signal</keyword>
<keyword evidence="6" id="KW-1278">Translocase</keyword>
<keyword evidence="6" id="KW-0997">Cell inner membrane</keyword>
<sequence length="234" mass="25160">MKQSIIKNGLLLGGFALACTAAVALVNDATKDRIAEQQRLELSRILHQIVPDDIHDNDLSASCILVTEPDALGSIDPMPVYLGTKGGKPVALAIETIAPDGYNGNIRLIVGVDTKGEVLGIRTLSHQETPGLGDKIELRKDDWVLGFNGKRFEASNPAPWRVKKDGGEFDQFTGATITPRAYLNAISRTLTLVEKQKADWFKRPLGCHPEKAADADALATDASDTDASNTDGND</sequence>
<proteinExistence type="inferred from homology"/>
<feature type="domain" description="FMN-binding" evidence="9">
    <location>
        <begin position="101"/>
        <end position="193"/>
    </location>
</feature>
<keyword evidence="1 6" id="KW-0813">Transport</keyword>
<dbReference type="EC" id="7.-.-.-" evidence="6"/>
<comment type="similarity">
    <text evidence="6">Belongs to the RnfG family.</text>
</comment>
<evidence type="ECO:0000256" key="3">
    <source>
        <dbReference type="ARBA" id="ARBA00022630"/>
    </source>
</evidence>
<keyword evidence="5 6" id="KW-0249">Electron transport</keyword>
<dbReference type="NCBIfam" id="NF002519">
    <property type="entry name" value="PRK01908.1"/>
    <property type="match status" value="1"/>
</dbReference>
<dbReference type="RefSeq" id="WP_214508149.1">
    <property type="nucleotide sequence ID" value="NZ_JAHEPS010000007.1"/>
</dbReference>
<gene>
    <name evidence="10" type="primary">rsxG</name>
    <name evidence="6" type="synonym">rnfG</name>
    <name evidence="10" type="ORF">KJI95_15755</name>
</gene>
<evidence type="ECO:0000256" key="2">
    <source>
        <dbReference type="ARBA" id="ARBA00022553"/>
    </source>
</evidence>
<evidence type="ECO:0000313" key="11">
    <source>
        <dbReference type="Proteomes" id="UP001195903"/>
    </source>
</evidence>
<organism evidence="10 11">
    <name type="scientific">Shewanella jiangmenensis</name>
    <dbReference type="NCBI Taxonomy" id="2837387"/>
    <lineage>
        <taxon>Bacteria</taxon>
        <taxon>Pseudomonadati</taxon>
        <taxon>Pseudomonadota</taxon>
        <taxon>Gammaproteobacteria</taxon>
        <taxon>Alteromonadales</taxon>
        <taxon>Shewanellaceae</taxon>
        <taxon>Shewanella</taxon>
    </lineage>
</organism>
<evidence type="ECO:0000256" key="7">
    <source>
        <dbReference type="SAM" id="MobiDB-lite"/>
    </source>
</evidence>
<keyword evidence="4 6" id="KW-0288">FMN</keyword>
<keyword evidence="3 6" id="KW-0285">Flavoprotein</keyword>
<evidence type="ECO:0000313" key="10">
    <source>
        <dbReference type="EMBL" id="MBT1445950.1"/>
    </source>
</evidence>
<keyword evidence="2 6" id="KW-0597">Phosphoprotein</keyword>
<dbReference type="InterPro" id="IPR010209">
    <property type="entry name" value="Ion_transpt_RnfG/RsxG"/>
</dbReference>
<accession>A0ABS5V689</accession>
<evidence type="ECO:0000256" key="5">
    <source>
        <dbReference type="ARBA" id="ARBA00022982"/>
    </source>
</evidence>
<comment type="subcellular location">
    <subcellularLocation>
        <location evidence="6">Cell inner membrane</location>
        <topology evidence="6">Single-pass membrane protein</topology>
    </subcellularLocation>
</comment>
<comment type="function">
    <text evidence="6">Part of a membrane-bound complex that couples electron transfer with translocation of ions across the membrane.</text>
</comment>
<comment type="caution">
    <text evidence="10">The sequence shown here is derived from an EMBL/GenBank/DDBJ whole genome shotgun (WGS) entry which is preliminary data.</text>
</comment>
<evidence type="ECO:0000256" key="6">
    <source>
        <dbReference type="HAMAP-Rule" id="MF_00479"/>
    </source>
</evidence>
<keyword evidence="6" id="KW-0812">Transmembrane</keyword>
<keyword evidence="6" id="KW-1003">Cell membrane</keyword>
<comment type="subunit">
    <text evidence="6">The complex is composed of six subunits: RnfA, RnfB, RnfC, RnfD, RnfE and RnfG.</text>
</comment>
<dbReference type="InterPro" id="IPR007329">
    <property type="entry name" value="FMN-bd"/>
</dbReference>
<feature type="signal peptide" evidence="8">
    <location>
        <begin position="1"/>
        <end position="18"/>
    </location>
</feature>
<dbReference type="EMBL" id="JAHEPS010000007">
    <property type="protein sequence ID" value="MBT1445950.1"/>
    <property type="molecule type" value="Genomic_DNA"/>
</dbReference>
<protein>
    <recommendedName>
        <fullName evidence="6">Ion-translocating oxidoreductase complex subunit G</fullName>
        <ecNumber evidence="6">7.-.-.-</ecNumber>
    </recommendedName>
    <alternativeName>
        <fullName evidence="6">Rnf electron transport complex subunit G</fullName>
    </alternativeName>
</protein>
<feature type="modified residue" description="FMN phosphoryl threonine" evidence="6">
    <location>
        <position position="176"/>
    </location>
</feature>
<dbReference type="Proteomes" id="UP001195903">
    <property type="component" value="Unassembled WGS sequence"/>
</dbReference>
<evidence type="ECO:0000259" key="9">
    <source>
        <dbReference type="SMART" id="SM00900"/>
    </source>
</evidence>
<feature type="region of interest" description="Disordered" evidence="7">
    <location>
        <begin position="212"/>
        <end position="234"/>
    </location>
</feature>
<dbReference type="PANTHER" id="PTHR36118">
    <property type="entry name" value="ION-TRANSLOCATING OXIDOREDUCTASE COMPLEX SUBUNIT G"/>
    <property type="match status" value="1"/>
</dbReference>
<comment type="cofactor">
    <cofactor evidence="6">
        <name>FMN</name>
        <dbReference type="ChEBI" id="CHEBI:58210"/>
    </cofactor>
</comment>
<dbReference type="Pfam" id="PF04205">
    <property type="entry name" value="FMN_bind"/>
    <property type="match status" value="1"/>
</dbReference>
<keyword evidence="6" id="KW-1133">Transmembrane helix</keyword>
<keyword evidence="6" id="KW-0472">Membrane</keyword>
<evidence type="ECO:0000256" key="4">
    <source>
        <dbReference type="ARBA" id="ARBA00022643"/>
    </source>
</evidence>
<dbReference type="SMART" id="SM00900">
    <property type="entry name" value="FMN_bind"/>
    <property type="match status" value="1"/>
</dbReference>
<keyword evidence="11" id="KW-1185">Reference proteome</keyword>
<evidence type="ECO:0000256" key="8">
    <source>
        <dbReference type="SAM" id="SignalP"/>
    </source>
</evidence>
<feature type="compositionally biased region" description="Low complexity" evidence="7">
    <location>
        <begin position="215"/>
        <end position="234"/>
    </location>
</feature>
<feature type="chain" id="PRO_5045600032" description="Ion-translocating oxidoreductase complex subunit G" evidence="8">
    <location>
        <begin position="19"/>
        <end position="234"/>
    </location>
</feature>
<dbReference type="HAMAP" id="MF_00479">
    <property type="entry name" value="RsxG_RnfG"/>
    <property type="match status" value="1"/>
</dbReference>